<dbReference type="InterPro" id="IPR051548">
    <property type="entry name" value="Grx-like_ET"/>
</dbReference>
<evidence type="ECO:0000313" key="3">
    <source>
        <dbReference type="Proteomes" id="UP001055111"/>
    </source>
</evidence>
<dbReference type="InterPro" id="IPR034660">
    <property type="entry name" value="DinB/YfiT-like"/>
</dbReference>
<dbReference type="CDD" id="cd02976">
    <property type="entry name" value="NrdH"/>
    <property type="match status" value="1"/>
</dbReference>
<organism evidence="2 3">
    <name type="scientific">Caballeronia novacaledonica</name>
    <dbReference type="NCBI Taxonomy" id="1544861"/>
    <lineage>
        <taxon>Bacteria</taxon>
        <taxon>Pseudomonadati</taxon>
        <taxon>Pseudomonadota</taxon>
        <taxon>Betaproteobacteria</taxon>
        <taxon>Burkholderiales</taxon>
        <taxon>Burkholderiaceae</taxon>
        <taxon>Caballeronia</taxon>
    </lineage>
</organism>
<dbReference type="PROSITE" id="PS51354">
    <property type="entry name" value="GLUTAREDOXIN_2"/>
    <property type="match status" value="1"/>
</dbReference>
<dbReference type="GO" id="GO:0009055">
    <property type="term" value="F:electron transfer activity"/>
    <property type="evidence" value="ECO:0007669"/>
    <property type="project" value="TreeGrafter"/>
</dbReference>
<dbReference type="InterPro" id="IPR036249">
    <property type="entry name" value="Thioredoxin-like_sf"/>
</dbReference>
<dbReference type="AlphaFoldDB" id="A0AA37I7G9"/>
<sequence length="266" mass="30230">MNQALARGTVMQEAAAATRIRVFWQPGCSSCLRTKEFLARQGIEFESIDVHNDPEGRAALAALGARSVPVVALGSKYTLCQSINDVIRFLDLKTTPTPPLPPAELVAKLAQVLESNARYTRQFGVDYFRKPFRNRNRTPAGLTFHVFRVAEMGVQAAHQIELRFEGFDDQPPDEWQAEDISRWGESVREKLLDWWTNESDRTLSYDVPTYYGRRSMHEVLERTAWHSAQHTRQVMLMLESDGVTIDRPLTADDLGGLPLPEEVWDK</sequence>
<protein>
    <submittedName>
        <fullName evidence="2">DinB family protein</fullName>
    </submittedName>
</protein>
<name>A0AA37I7G9_9BURK</name>
<dbReference type="RefSeq" id="WP_238211279.1">
    <property type="nucleotide sequence ID" value="NZ_BPUS01000002.1"/>
</dbReference>
<dbReference type="Gene3D" id="1.20.120.450">
    <property type="entry name" value="dinb family like domain"/>
    <property type="match status" value="1"/>
</dbReference>
<proteinExistence type="predicted"/>
<feature type="domain" description="Glutaredoxin" evidence="1">
    <location>
        <begin position="21"/>
        <end position="76"/>
    </location>
</feature>
<dbReference type="Proteomes" id="UP001055111">
    <property type="component" value="Unassembled WGS sequence"/>
</dbReference>
<gene>
    <name evidence="2" type="ORF">CBA19CS42_09760</name>
</gene>
<dbReference type="Pfam" id="PF00462">
    <property type="entry name" value="Glutaredoxin"/>
    <property type="match status" value="1"/>
</dbReference>
<accession>A0AA37I7G9</accession>
<comment type="caution">
    <text evidence="2">The sequence shown here is derived from an EMBL/GenBank/DDBJ whole genome shotgun (WGS) entry which is preliminary data.</text>
</comment>
<dbReference type="PANTHER" id="PTHR34386">
    <property type="entry name" value="GLUTAREDOXIN"/>
    <property type="match status" value="1"/>
</dbReference>
<dbReference type="SUPFAM" id="SSF109854">
    <property type="entry name" value="DinB/YfiT-like putative metalloenzymes"/>
    <property type="match status" value="1"/>
</dbReference>
<evidence type="ECO:0000259" key="1">
    <source>
        <dbReference type="Pfam" id="PF00462"/>
    </source>
</evidence>
<dbReference type="PANTHER" id="PTHR34386:SF1">
    <property type="entry name" value="GLUTAREDOXIN-LIKE PROTEIN NRDH"/>
    <property type="match status" value="1"/>
</dbReference>
<dbReference type="InterPro" id="IPR002109">
    <property type="entry name" value="Glutaredoxin"/>
</dbReference>
<evidence type="ECO:0000313" key="2">
    <source>
        <dbReference type="EMBL" id="GJH24790.1"/>
    </source>
</evidence>
<dbReference type="SUPFAM" id="SSF52833">
    <property type="entry name" value="Thioredoxin-like"/>
    <property type="match status" value="1"/>
</dbReference>
<reference evidence="2" key="1">
    <citation type="submission" date="2022-09" db="EMBL/GenBank/DDBJ databases">
        <title>Isolation and characterization of 3-chlorobenzoate degrading bacteria from soils in Shizuoka.</title>
        <authorList>
            <person name="Ifat A."/>
            <person name="Ogawa N."/>
            <person name="Kimbara K."/>
            <person name="Moriuchi R."/>
            <person name="Dohra H."/>
            <person name="Shintani M."/>
        </authorList>
    </citation>
    <scope>NUCLEOTIDE SEQUENCE</scope>
    <source>
        <strain evidence="2">19CS4-2</strain>
    </source>
</reference>
<dbReference type="Gene3D" id="3.40.30.10">
    <property type="entry name" value="Glutaredoxin"/>
    <property type="match status" value="1"/>
</dbReference>
<dbReference type="EMBL" id="BPUS01000002">
    <property type="protein sequence ID" value="GJH24790.1"/>
    <property type="molecule type" value="Genomic_DNA"/>
</dbReference>
<dbReference type="GO" id="GO:0045454">
    <property type="term" value="P:cell redox homeostasis"/>
    <property type="evidence" value="ECO:0007669"/>
    <property type="project" value="TreeGrafter"/>
</dbReference>